<sequence length="92" mass="10931">MRSMHIVMRRHSFYARKCRLQCRVHTYADSLAIPEHRFLMLKSLVKEFVELAGRGGVLQFSSGTSEVRRVHFVSLHFIVMVLFWRQRLAIRV</sequence>
<proteinExistence type="predicted"/>
<organism evidence="1 2">
    <name type="scientific">Ceratodon purpureus</name>
    <name type="common">Fire moss</name>
    <name type="synonym">Dicranum purpureum</name>
    <dbReference type="NCBI Taxonomy" id="3225"/>
    <lineage>
        <taxon>Eukaryota</taxon>
        <taxon>Viridiplantae</taxon>
        <taxon>Streptophyta</taxon>
        <taxon>Embryophyta</taxon>
        <taxon>Bryophyta</taxon>
        <taxon>Bryophytina</taxon>
        <taxon>Bryopsida</taxon>
        <taxon>Dicranidae</taxon>
        <taxon>Pseudoditrichales</taxon>
        <taxon>Ditrichaceae</taxon>
        <taxon>Ceratodon</taxon>
    </lineage>
</organism>
<dbReference type="EMBL" id="CM026433">
    <property type="protein sequence ID" value="KAG0554525.1"/>
    <property type="molecule type" value="Genomic_DNA"/>
</dbReference>
<name>A0A8T0G6Q9_CERPU</name>
<keyword evidence="2" id="KW-1185">Reference proteome</keyword>
<dbReference type="AlphaFoldDB" id="A0A8T0G6Q9"/>
<evidence type="ECO:0000313" key="2">
    <source>
        <dbReference type="Proteomes" id="UP000822688"/>
    </source>
</evidence>
<gene>
    <name evidence="1" type="ORF">KC19_12G097700</name>
</gene>
<dbReference type="Proteomes" id="UP000822688">
    <property type="component" value="Chromosome 12"/>
</dbReference>
<reference evidence="1" key="1">
    <citation type="submission" date="2020-06" db="EMBL/GenBank/DDBJ databases">
        <title>WGS assembly of Ceratodon purpureus strain R40.</title>
        <authorList>
            <person name="Carey S.B."/>
            <person name="Jenkins J."/>
            <person name="Shu S."/>
            <person name="Lovell J.T."/>
            <person name="Sreedasyam A."/>
            <person name="Maumus F."/>
            <person name="Tiley G.P."/>
            <person name="Fernandez-Pozo N."/>
            <person name="Barry K."/>
            <person name="Chen C."/>
            <person name="Wang M."/>
            <person name="Lipzen A."/>
            <person name="Daum C."/>
            <person name="Saski C.A."/>
            <person name="Payton A.C."/>
            <person name="Mcbreen J.C."/>
            <person name="Conrad R.E."/>
            <person name="Kollar L.M."/>
            <person name="Olsson S."/>
            <person name="Huttunen S."/>
            <person name="Landis J.B."/>
            <person name="Wickett N.J."/>
            <person name="Johnson M.G."/>
            <person name="Rensing S.A."/>
            <person name="Grimwood J."/>
            <person name="Schmutz J."/>
            <person name="Mcdaniel S.F."/>
        </authorList>
    </citation>
    <scope>NUCLEOTIDE SEQUENCE</scope>
    <source>
        <strain evidence="1">R40</strain>
    </source>
</reference>
<accession>A0A8T0G6Q9</accession>
<protein>
    <submittedName>
        <fullName evidence="1">Uncharacterized protein</fullName>
    </submittedName>
</protein>
<comment type="caution">
    <text evidence="1">The sequence shown here is derived from an EMBL/GenBank/DDBJ whole genome shotgun (WGS) entry which is preliminary data.</text>
</comment>
<evidence type="ECO:0000313" key="1">
    <source>
        <dbReference type="EMBL" id="KAG0554525.1"/>
    </source>
</evidence>